<organism evidence="10 11">
    <name type="scientific">Marinitoga aeolica</name>
    <dbReference type="NCBI Taxonomy" id="2809031"/>
    <lineage>
        <taxon>Bacteria</taxon>
        <taxon>Thermotogati</taxon>
        <taxon>Thermotogota</taxon>
        <taxon>Thermotogae</taxon>
        <taxon>Petrotogales</taxon>
        <taxon>Petrotogaceae</taxon>
        <taxon>Marinitoga</taxon>
    </lineage>
</organism>
<dbReference type="NCBIfam" id="TIGR00151">
    <property type="entry name" value="ispF"/>
    <property type="match status" value="1"/>
</dbReference>
<evidence type="ECO:0000256" key="6">
    <source>
        <dbReference type="ARBA" id="ARBA00023239"/>
    </source>
</evidence>
<feature type="binding site" evidence="7">
    <location>
        <position position="11"/>
    </location>
    <ligand>
        <name>a divalent metal cation</name>
        <dbReference type="ChEBI" id="CHEBI:60240"/>
    </ligand>
</feature>
<gene>
    <name evidence="7" type="primary">ispF</name>
    <name evidence="10" type="ORF">JRV97_09525</name>
</gene>
<dbReference type="Proteomes" id="UP001232493">
    <property type="component" value="Chromosome"/>
</dbReference>
<comment type="similarity">
    <text evidence="7 8">Belongs to the IspF family.</text>
</comment>
<comment type="pathway">
    <text evidence="2 7">Isoprenoid biosynthesis; isopentenyl diphosphate biosynthesis via DXP pathway; isopentenyl diphosphate from 1-deoxy-D-xylulose 5-phosphate: step 4/6.</text>
</comment>
<comment type="cofactor">
    <cofactor evidence="7">
        <name>a divalent metal cation</name>
        <dbReference type="ChEBI" id="CHEBI:60240"/>
    </cofactor>
    <text evidence="7">Binds 1 divalent metal cation per subunit.</text>
</comment>
<feature type="binding site" evidence="7">
    <location>
        <begin position="35"/>
        <end position="36"/>
    </location>
    <ligand>
        <name>4-CDP-2-C-methyl-D-erythritol 2-phosphate</name>
        <dbReference type="ChEBI" id="CHEBI:57919"/>
    </ligand>
</feature>
<dbReference type="SUPFAM" id="SSF69765">
    <property type="entry name" value="IpsF-like"/>
    <property type="match status" value="1"/>
</dbReference>
<evidence type="ECO:0000256" key="1">
    <source>
        <dbReference type="ARBA" id="ARBA00000200"/>
    </source>
</evidence>
<feature type="binding site" evidence="7">
    <location>
        <begin position="62"/>
        <end position="66"/>
    </location>
    <ligand>
        <name>4-CDP-2-C-methyl-D-erythritol 2-phosphate</name>
        <dbReference type="ChEBI" id="CHEBI:57919"/>
    </ligand>
</feature>
<dbReference type="GO" id="GO:0008685">
    <property type="term" value="F:2-C-methyl-D-erythritol 2,4-cyclodiphosphate synthase activity"/>
    <property type="evidence" value="ECO:0007669"/>
    <property type="project" value="UniProtKB-EC"/>
</dbReference>
<feature type="binding site" evidence="7">
    <location>
        <begin position="57"/>
        <end position="59"/>
    </location>
    <ligand>
        <name>4-CDP-2-C-methyl-D-erythritol 2-phosphate</name>
        <dbReference type="ChEBI" id="CHEBI:57919"/>
    </ligand>
</feature>
<feature type="binding site" evidence="7">
    <location>
        <position position="9"/>
    </location>
    <ligand>
        <name>a divalent metal cation</name>
        <dbReference type="ChEBI" id="CHEBI:60240"/>
    </ligand>
</feature>
<feature type="binding site" evidence="7">
    <location>
        <position position="140"/>
    </location>
    <ligand>
        <name>4-CDP-2-C-methyl-D-erythritol 2-phosphate</name>
        <dbReference type="ChEBI" id="CHEBI:57919"/>
    </ligand>
</feature>
<evidence type="ECO:0000259" key="9">
    <source>
        <dbReference type="Pfam" id="PF02542"/>
    </source>
</evidence>
<dbReference type="PANTHER" id="PTHR43181">
    <property type="entry name" value="2-C-METHYL-D-ERYTHRITOL 2,4-CYCLODIPHOSPHATE SYNTHASE, CHLOROPLASTIC"/>
    <property type="match status" value="1"/>
</dbReference>
<dbReference type="CDD" id="cd00554">
    <property type="entry name" value="MECDP_synthase"/>
    <property type="match status" value="1"/>
</dbReference>
<evidence type="ECO:0000256" key="4">
    <source>
        <dbReference type="ARBA" id="ARBA00022723"/>
    </source>
</evidence>
<feature type="binding site" evidence="7">
    <location>
        <position position="43"/>
    </location>
    <ligand>
        <name>a divalent metal cation</name>
        <dbReference type="ChEBI" id="CHEBI:60240"/>
    </ligand>
</feature>
<evidence type="ECO:0000256" key="7">
    <source>
        <dbReference type="HAMAP-Rule" id="MF_00107"/>
    </source>
</evidence>
<protein>
    <recommendedName>
        <fullName evidence="3 7">2-C-methyl-D-erythritol 2,4-cyclodiphosphate synthase</fullName>
        <shortName evidence="7">MECDP-synthase</shortName>
        <shortName evidence="7">MECPP-synthase</shortName>
        <shortName evidence="7">MECPS</shortName>
        <ecNumber evidence="3 7">4.6.1.12</ecNumber>
    </recommendedName>
</protein>
<evidence type="ECO:0000256" key="5">
    <source>
        <dbReference type="ARBA" id="ARBA00023229"/>
    </source>
</evidence>
<evidence type="ECO:0000256" key="8">
    <source>
        <dbReference type="RuleBase" id="RU004395"/>
    </source>
</evidence>
<dbReference type="RefSeq" id="WP_407081590.1">
    <property type="nucleotide sequence ID" value="NZ_CP069362.1"/>
</dbReference>
<dbReference type="InterPro" id="IPR003526">
    <property type="entry name" value="MECDP_synthase"/>
</dbReference>
<keyword evidence="11" id="KW-1185">Reference proteome</keyword>
<comment type="caution">
    <text evidence="7">Lacks conserved residue(s) required for the propagation of feature annotation.</text>
</comment>
<dbReference type="Pfam" id="PF02542">
    <property type="entry name" value="YgbB"/>
    <property type="match status" value="1"/>
</dbReference>
<dbReference type="HAMAP" id="MF_00107">
    <property type="entry name" value="IspF"/>
    <property type="match status" value="1"/>
</dbReference>
<proteinExistence type="inferred from homology"/>
<dbReference type="InterPro" id="IPR020555">
    <property type="entry name" value="MECDP_synthase_CS"/>
</dbReference>
<feature type="binding site" evidence="7">
    <location>
        <begin position="9"/>
        <end position="11"/>
    </location>
    <ligand>
        <name>4-CDP-2-C-methyl-D-erythritol 2-phosphate</name>
        <dbReference type="ChEBI" id="CHEBI:57919"/>
    </ligand>
</feature>
<keyword evidence="6 7" id="KW-0456">Lyase</keyword>
<name>A0ABY8PU08_9BACT</name>
<dbReference type="PROSITE" id="PS01350">
    <property type="entry name" value="ISPF"/>
    <property type="match status" value="1"/>
</dbReference>
<reference evidence="10 11" key="1">
    <citation type="submission" date="2021-02" db="EMBL/GenBank/DDBJ databases">
        <title>Characterization of Marinitoga sp. nov. str. BP5-C20A.</title>
        <authorList>
            <person name="Erauso G."/>
            <person name="Postec A."/>
        </authorList>
    </citation>
    <scope>NUCLEOTIDE SEQUENCE [LARGE SCALE GENOMIC DNA]</scope>
    <source>
        <strain evidence="10 11">BP5-C20A</strain>
    </source>
</reference>
<dbReference type="PANTHER" id="PTHR43181:SF1">
    <property type="entry name" value="2-C-METHYL-D-ERYTHRITOL 2,4-CYCLODIPHOSPHATE SYNTHASE, CHLOROPLASTIC"/>
    <property type="match status" value="1"/>
</dbReference>
<feature type="site" description="Transition state stabilizer" evidence="7">
    <location>
        <position position="131"/>
    </location>
</feature>
<dbReference type="EMBL" id="CP069362">
    <property type="protein sequence ID" value="WGS66103.1"/>
    <property type="molecule type" value="Genomic_DNA"/>
</dbReference>
<accession>A0ABY8PU08</accession>
<feature type="site" description="Transition state stabilizer" evidence="7">
    <location>
        <position position="35"/>
    </location>
</feature>
<evidence type="ECO:0000313" key="11">
    <source>
        <dbReference type="Proteomes" id="UP001232493"/>
    </source>
</evidence>
<comment type="function">
    <text evidence="7">Involved in the biosynthesis of isopentenyl diphosphate (IPP) and dimethylallyl diphosphate (DMAPP), two major building blocks of isoprenoid compounds. Catalyzes the conversion of 4-diphosphocytidyl-2-C-methyl-D-erythritol 2-phosphate (CDP-ME2P) to 2-C-methyl-D-erythritol 2,4-cyclodiphosphate (ME-CPP) with a corresponding release of cytidine 5-monophosphate (CMP).</text>
</comment>
<evidence type="ECO:0000256" key="3">
    <source>
        <dbReference type="ARBA" id="ARBA00012579"/>
    </source>
</evidence>
<keyword evidence="5 7" id="KW-0414">Isoprene biosynthesis</keyword>
<dbReference type="Gene3D" id="3.30.1330.50">
    <property type="entry name" value="2-C-methyl-D-erythritol 2,4-cyclodiphosphate synthase"/>
    <property type="match status" value="1"/>
</dbReference>
<dbReference type="InterPro" id="IPR036571">
    <property type="entry name" value="MECDP_synthase_sf"/>
</dbReference>
<dbReference type="EC" id="4.6.1.12" evidence="3 7"/>
<comment type="subunit">
    <text evidence="7">Homotrimer.</text>
</comment>
<evidence type="ECO:0000313" key="10">
    <source>
        <dbReference type="EMBL" id="WGS66103.1"/>
    </source>
</evidence>
<feature type="domain" description="2-C-methyl-D-erythritol 2,4-cyclodiphosphate synthase" evidence="9">
    <location>
        <begin position="2"/>
        <end position="152"/>
    </location>
</feature>
<keyword evidence="4 7" id="KW-0479">Metal-binding</keyword>
<evidence type="ECO:0000256" key="2">
    <source>
        <dbReference type="ARBA" id="ARBA00004709"/>
    </source>
</evidence>
<comment type="catalytic activity">
    <reaction evidence="1 7 8">
        <text>4-CDP-2-C-methyl-D-erythritol 2-phosphate = 2-C-methyl-D-erythritol 2,4-cyclic diphosphate + CMP</text>
        <dbReference type="Rhea" id="RHEA:23864"/>
        <dbReference type="ChEBI" id="CHEBI:57919"/>
        <dbReference type="ChEBI" id="CHEBI:58483"/>
        <dbReference type="ChEBI" id="CHEBI:60377"/>
        <dbReference type="EC" id="4.6.1.12"/>
    </reaction>
</comment>
<sequence>MVRVGFGYDVHPFENNKKLYIGGVEIPSNKGLKGHSDGDVLIHSIIDALLGALGMENIGELFPETEEYKNIDSKILLKKTMEQLKDIKIINIDTTVVTSYIKLNPYKNEIKKTLAKLMNIDISQINIKGKSGNGLGIGGKNEGIEAYAVVLIENGNN</sequence>